<proteinExistence type="predicted"/>
<accession>W4LM35</accession>
<evidence type="ECO:0000313" key="1">
    <source>
        <dbReference type="EMBL" id="ETW99163.1"/>
    </source>
</evidence>
<comment type="caution">
    <text evidence="1">The sequence shown here is derived from an EMBL/GenBank/DDBJ whole genome shotgun (WGS) entry which is preliminary data.</text>
</comment>
<reference evidence="1 2" key="1">
    <citation type="journal article" date="2014" name="Nature">
        <title>An environmental bacterial taxon with a large and distinct metabolic repertoire.</title>
        <authorList>
            <person name="Wilson M.C."/>
            <person name="Mori T."/>
            <person name="Ruckert C."/>
            <person name="Uria A.R."/>
            <person name="Helf M.J."/>
            <person name="Takada K."/>
            <person name="Gernert C."/>
            <person name="Steffens U.A."/>
            <person name="Heycke N."/>
            <person name="Schmitt S."/>
            <person name="Rinke C."/>
            <person name="Helfrich E.J."/>
            <person name="Brachmann A.O."/>
            <person name="Gurgui C."/>
            <person name="Wakimoto T."/>
            <person name="Kracht M."/>
            <person name="Crusemann M."/>
            <person name="Hentschel U."/>
            <person name="Abe I."/>
            <person name="Matsunaga S."/>
            <person name="Kalinowski J."/>
            <person name="Takeyama H."/>
            <person name="Piel J."/>
        </authorList>
    </citation>
    <scope>NUCLEOTIDE SEQUENCE [LARGE SCALE GENOMIC DNA]</scope>
    <source>
        <strain evidence="2">TSY2</strain>
    </source>
</reference>
<dbReference type="EMBL" id="AZHX01001868">
    <property type="protein sequence ID" value="ETW99163.1"/>
    <property type="molecule type" value="Genomic_DNA"/>
</dbReference>
<organism evidence="1 2">
    <name type="scientific">Candidatus Entotheonella gemina</name>
    <dbReference type="NCBI Taxonomy" id="1429439"/>
    <lineage>
        <taxon>Bacteria</taxon>
        <taxon>Pseudomonadati</taxon>
        <taxon>Nitrospinota/Tectimicrobiota group</taxon>
        <taxon>Candidatus Tectimicrobiota</taxon>
        <taxon>Candidatus Entotheonellia</taxon>
        <taxon>Candidatus Entotheonellales</taxon>
        <taxon>Candidatus Entotheonellaceae</taxon>
        <taxon>Candidatus Entotheonella</taxon>
    </lineage>
</organism>
<dbReference type="AlphaFoldDB" id="W4LM35"/>
<dbReference type="Proteomes" id="UP000019140">
    <property type="component" value="Unassembled WGS sequence"/>
</dbReference>
<sequence length="33" mass="3187">MLGNGLGDAIDTGNLIVLSGQHITGSTASGTSE</sequence>
<protein>
    <submittedName>
        <fullName evidence="1">Uncharacterized protein</fullName>
    </submittedName>
</protein>
<evidence type="ECO:0000313" key="2">
    <source>
        <dbReference type="Proteomes" id="UP000019140"/>
    </source>
</evidence>
<gene>
    <name evidence="1" type="ORF">ETSY2_41400</name>
</gene>
<keyword evidence="2" id="KW-1185">Reference proteome</keyword>
<dbReference type="HOGENOM" id="CLU_3381137_0_0_7"/>
<name>W4LM35_9BACT</name>